<dbReference type="InterPro" id="IPR020846">
    <property type="entry name" value="MFS_dom"/>
</dbReference>
<dbReference type="InterPro" id="IPR005829">
    <property type="entry name" value="Sugar_transporter_CS"/>
</dbReference>
<organism evidence="7">
    <name type="scientific">bioreactor metagenome</name>
    <dbReference type="NCBI Taxonomy" id="1076179"/>
    <lineage>
        <taxon>unclassified sequences</taxon>
        <taxon>metagenomes</taxon>
        <taxon>ecological metagenomes</taxon>
    </lineage>
</organism>
<comment type="subcellular location">
    <subcellularLocation>
        <location evidence="1">Membrane</location>
        <topology evidence="1">Multi-pass membrane protein</topology>
    </subcellularLocation>
</comment>
<evidence type="ECO:0000256" key="3">
    <source>
        <dbReference type="ARBA" id="ARBA00022989"/>
    </source>
</evidence>
<dbReference type="PANTHER" id="PTHR23530:SF1">
    <property type="entry name" value="PERMEASE, MAJOR FACILITATOR SUPERFAMILY-RELATED"/>
    <property type="match status" value="1"/>
</dbReference>
<dbReference type="GO" id="GO:0022857">
    <property type="term" value="F:transmembrane transporter activity"/>
    <property type="evidence" value="ECO:0007669"/>
    <property type="project" value="InterPro"/>
</dbReference>
<evidence type="ECO:0000256" key="5">
    <source>
        <dbReference type="SAM" id="Phobius"/>
    </source>
</evidence>
<dbReference type="Pfam" id="PF07690">
    <property type="entry name" value="MFS_1"/>
    <property type="match status" value="1"/>
</dbReference>
<feature type="domain" description="Major facilitator superfamily (MFS) profile" evidence="6">
    <location>
        <begin position="1"/>
        <end position="413"/>
    </location>
</feature>
<reference evidence="7" key="1">
    <citation type="submission" date="2019-08" db="EMBL/GenBank/DDBJ databases">
        <authorList>
            <person name="Kucharzyk K."/>
            <person name="Murdoch R.W."/>
            <person name="Higgins S."/>
            <person name="Loffler F."/>
        </authorList>
    </citation>
    <scope>NUCLEOTIDE SEQUENCE</scope>
</reference>
<proteinExistence type="predicted"/>
<evidence type="ECO:0000256" key="4">
    <source>
        <dbReference type="ARBA" id="ARBA00023136"/>
    </source>
</evidence>
<dbReference type="AlphaFoldDB" id="A0A644XB86"/>
<evidence type="ECO:0000259" key="6">
    <source>
        <dbReference type="PROSITE" id="PS50850"/>
    </source>
</evidence>
<sequence length="413" mass="46557">MPAQFQKDTQYFKFCSYGFLKNLRFFDPFLFLFFLDKGLSFVEIGFLISFREVMVYILEIPAGIVADVLGRRKVMIFAFISYIVSFSVFYFANAFWLFMLSFIFFGFGDAFRQGTHKSMIIDYLRLKGWTSHKTSYYGHTRSWSQIGSAVSSLIAAVIVVLTGDYQSVFIFSTIPYFINLVMMTTYPKELDGAIVLHKGNDVWGNFRQVIRDLITTFKKPVVLKTVGNLSFYTGFYKAVKDYLQPLLETIAVSMPLFLALQEKQRSAVLVGIVFFFIHMTTAFASLSAGRFAKRFRNAAIPLNLTLISGFLFGVVAGVFYSFDWFVAAAALFVVIYAMENLRKPIGISHLTDNIDPALLTSSLSFQSLAETLIAAAIAPTIGWIADQYGIGRGLIAISGFMLIPAVLVRLKKR</sequence>
<feature type="transmembrane region" description="Helical" evidence="5">
    <location>
        <begin position="357"/>
        <end position="384"/>
    </location>
</feature>
<dbReference type="PROSITE" id="PS50850">
    <property type="entry name" value="MFS"/>
    <property type="match status" value="1"/>
</dbReference>
<feature type="transmembrane region" description="Helical" evidence="5">
    <location>
        <begin position="29"/>
        <end position="47"/>
    </location>
</feature>
<dbReference type="GO" id="GO:0016020">
    <property type="term" value="C:membrane"/>
    <property type="evidence" value="ECO:0007669"/>
    <property type="project" value="UniProtKB-SubCell"/>
</dbReference>
<feature type="transmembrane region" description="Helical" evidence="5">
    <location>
        <begin position="168"/>
        <end position="186"/>
    </location>
</feature>
<dbReference type="SUPFAM" id="SSF103473">
    <property type="entry name" value="MFS general substrate transporter"/>
    <property type="match status" value="1"/>
</dbReference>
<accession>A0A644XB86</accession>
<dbReference type="InterPro" id="IPR053160">
    <property type="entry name" value="MFS_DHA3_Transporter"/>
</dbReference>
<dbReference type="PROSITE" id="PS00216">
    <property type="entry name" value="SUGAR_TRANSPORT_1"/>
    <property type="match status" value="1"/>
</dbReference>
<feature type="transmembrane region" description="Helical" evidence="5">
    <location>
        <begin position="143"/>
        <end position="161"/>
    </location>
</feature>
<dbReference type="InterPro" id="IPR011701">
    <property type="entry name" value="MFS"/>
</dbReference>
<evidence type="ECO:0000313" key="7">
    <source>
        <dbReference type="EMBL" id="MPM13379.1"/>
    </source>
</evidence>
<feature type="transmembrane region" description="Helical" evidence="5">
    <location>
        <begin position="267"/>
        <end position="286"/>
    </location>
</feature>
<gene>
    <name evidence="7" type="ORF">SDC9_59736</name>
</gene>
<keyword evidence="3 5" id="KW-1133">Transmembrane helix</keyword>
<name>A0A644XB86_9ZZZZ</name>
<dbReference type="InterPro" id="IPR036259">
    <property type="entry name" value="MFS_trans_sf"/>
</dbReference>
<dbReference type="PANTHER" id="PTHR23530">
    <property type="entry name" value="TRANSPORT PROTEIN-RELATED"/>
    <property type="match status" value="1"/>
</dbReference>
<evidence type="ECO:0000256" key="1">
    <source>
        <dbReference type="ARBA" id="ARBA00004141"/>
    </source>
</evidence>
<feature type="transmembrane region" description="Helical" evidence="5">
    <location>
        <begin position="306"/>
        <end position="336"/>
    </location>
</feature>
<keyword evidence="2 5" id="KW-0812">Transmembrane</keyword>
<protein>
    <recommendedName>
        <fullName evidence="6">Major facilitator superfamily (MFS) profile domain-containing protein</fullName>
    </recommendedName>
</protein>
<dbReference type="Gene3D" id="1.20.1250.20">
    <property type="entry name" value="MFS general substrate transporter like domains"/>
    <property type="match status" value="1"/>
</dbReference>
<evidence type="ECO:0000256" key="2">
    <source>
        <dbReference type="ARBA" id="ARBA00022692"/>
    </source>
</evidence>
<keyword evidence="4 5" id="KW-0472">Membrane</keyword>
<dbReference type="EMBL" id="VSSQ01002111">
    <property type="protein sequence ID" value="MPM13379.1"/>
    <property type="molecule type" value="Genomic_DNA"/>
</dbReference>
<comment type="caution">
    <text evidence="7">The sequence shown here is derived from an EMBL/GenBank/DDBJ whole genome shotgun (WGS) entry which is preliminary data.</text>
</comment>
<feature type="transmembrane region" description="Helical" evidence="5">
    <location>
        <begin position="390"/>
        <end position="410"/>
    </location>
</feature>
<feature type="transmembrane region" description="Helical" evidence="5">
    <location>
        <begin position="82"/>
        <end position="107"/>
    </location>
</feature>